<dbReference type="EMBL" id="LAZR01000297">
    <property type="protein sequence ID" value="KKN76346.1"/>
    <property type="molecule type" value="Genomic_DNA"/>
</dbReference>
<comment type="caution">
    <text evidence="1">The sequence shown here is derived from an EMBL/GenBank/DDBJ whole genome shotgun (WGS) entry which is preliminary data.</text>
</comment>
<sequence>MAKKLYEMTVDDPEAPVIKEEKKTQIINRTQYTFKSEAYTFLKKNVGDLITVVDHYLRTYTNPKRQPAPLGGITDRRNKRITKIHEFLKNFEKKWE</sequence>
<name>A0A0F9VSB6_9ZZZZ</name>
<reference evidence="1" key="1">
    <citation type="journal article" date="2015" name="Nature">
        <title>Complex archaea that bridge the gap between prokaryotes and eukaryotes.</title>
        <authorList>
            <person name="Spang A."/>
            <person name="Saw J.H."/>
            <person name="Jorgensen S.L."/>
            <person name="Zaremba-Niedzwiedzka K."/>
            <person name="Martijn J."/>
            <person name="Lind A.E."/>
            <person name="van Eijk R."/>
            <person name="Schleper C."/>
            <person name="Guy L."/>
            <person name="Ettema T.J."/>
        </authorList>
    </citation>
    <scope>NUCLEOTIDE SEQUENCE</scope>
</reference>
<protein>
    <submittedName>
        <fullName evidence="1">Uncharacterized protein</fullName>
    </submittedName>
</protein>
<accession>A0A0F9VSB6</accession>
<organism evidence="1">
    <name type="scientific">marine sediment metagenome</name>
    <dbReference type="NCBI Taxonomy" id="412755"/>
    <lineage>
        <taxon>unclassified sequences</taxon>
        <taxon>metagenomes</taxon>
        <taxon>ecological metagenomes</taxon>
    </lineage>
</organism>
<proteinExistence type="predicted"/>
<evidence type="ECO:0000313" key="1">
    <source>
        <dbReference type="EMBL" id="KKN76346.1"/>
    </source>
</evidence>
<dbReference type="AlphaFoldDB" id="A0A0F9VSB6"/>
<gene>
    <name evidence="1" type="ORF">LCGC14_0371980</name>
</gene>